<protein>
    <submittedName>
        <fullName evidence="10">ATP-binding cassette domain-containing protein</fullName>
    </submittedName>
</protein>
<evidence type="ECO:0000256" key="3">
    <source>
        <dbReference type="ARBA" id="ARBA00022741"/>
    </source>
</evidence>
<dbReference type="CDD" id="cd07346">
    <property type="entry name" value="ABC_6TM_exporters"/>
    <property type="match status" value="1"/>
</dbReference>
<dbReference type="SUPFAM" id="SSF90123">
    <property type="entry name" value="ABC transporter transmembrane region"/>
    <property type="match status" value="1"/>
</dbReference>
<evidence type="ECO:0000256" key="2">
    <source>
        <dbReference type="ARBA" id="ARBA00022692"/>
    </source>
</evidence>
<keyword evidence="4 10" id="KW-0067">ATP-binding</keyword>
<keyword evidence="2 7" id="KW-0812">Transmembrane</keyword>
<dbReference type="InterPro" id="IPR003593">
    <property type="entry name" value="AAA+_ATPase"/>
</dbReference>
<evidence type="ECO:0000256" key="5">
    <source>
        <dbReference type="ARBA" id="ARBA00022989"/>
    </source>
</evidence>
<comment type="subcellular location">
    <subcellularLocation>
        <location evidence="1">Cell membrane</location>
        <topology evidence="1">Multi-pass membrane protein</topology>
    </subcellularLocation>
</comment>
<dbReference type="InterPro" id="IPR039421">
    <property type="entry name" value="Type_1_exporter"/>
</dbReference>
<keyword evidence="6 7" id="KW-0472">Membrane</keyword>
<keyword evidence="3" id="KW-0547">Nucleotide-binding</keyword>
<dbReference type="EMBL" id="JACSQB010000037">
    <property type="protein sequence ID" value="MBD8046402.1"/>
    <property type="molecule type" value="Genomic_DNA"/>
</dbReference>
<dbReference type="Gene3D" id="1.20.1560.10">
    <property type="entry name" value="ABC transporter type 1, transmembrane domain"/>
    <property type="match status" value="1"/>
</dbReference>
<dbReference type="PROSITE" id="PS00211">
    <property type="entry name" value="ABC_TRANSPORTER_1"/>
    <property type="match status" value="1"/>
</dbReference>
<feature type="transmembrane region" description="Helical" evidence="7">
    <location>
        <begin position="158"/>
        <end position="176"/>
    </location>
</feature>
<dbReference type="InterPro" id="IPR011527">
    <property type="entry name" value="ABC1_TM_dom"/>
</dbReference>
<name>A0ABR8YQ78_9CLOT</name>
<keyword evidence="11" id="KW-1185">Reference proteome</keyword>
<dbReference type="InterPro" id="IPR003439">
    <property type="entry name" value="ABC_transporter-like_ATP-bd"/>
</dbReference>
<evidence type="ECO:0000313" key="10">
    <source>
        <dbReference type="EMBL" id="MBD8046402.1"/>
    </source>
</evidence>
<dbReference type="PROSITE" id="PS50893">
    <property type="entry name" value="ABC_TRANSPORTER_2"/>
    <property type="match status" value="1"/>
</dbReference>
<dbReference type="Pfam" id="PF00664">
    <property type="entry name" value="ABC_membrane"/>
    <property type="match status" value="1"/>
</dbReference>
<evidence type="ECO:0000259" key="8">
    <source>
        <dbReference type="PROSITE" id="PS50893"/>
    </source>
</evidence>
<dbReference type="PANTHER" id="PTHR43394">
    <property type="entry name" value="ATP-DEPENDENT PERMEASE MDL1, MITOCHONDRIAL"/>
    <property type="match status" value="1"/>
</dbReference>
<sequence length="575" mass="65318">MEKEYIKKTLKPLIPKYLLAIFCGLLLNLLAIVSTLISKFLLDNVLPSKDTSLLTIFVLGYISFYVFRNIISFLKEFLFSKYGYRILYDIRSDMFSCITSKFNFSSFSSEKQGYIITLFRDWITSISWFLSNILLNTITECILLLIALTVLAVVNLKMFFITLITLPLYGLIYLCFNSKIRKNRGNMMDTDVQVTQNLKDSLDSIKEIRILNTEDIFIEKYNLAQKEFSKQGLKYVIITAVYDSLANIVSIFGHIIVLYYGGLEVFSGNMTVGTLIALNSIVALLYSPIERVVNFNRLLQAFKIELGKLTEFLKNNISETDVKENVDYLPYANQKSKNVLLKLDSVSFSYGDLKVLENINFEIEKGYSYAIVGENGSGKSTLINLVTGLLSPNCGNIFFDGINIHQDLYKFRKQIGYVPQDTFLLNDSILNNITFGRKNDLKHDIEELLSVCEVDSLMKSNLSDLNTIIGEKGNKLSGGQKQKIALCRALYNDPKLLIIDEGTSNTDSDSERRILNNIKRAFPDLSIILISHRLSTIKSADNILVLKDSRIIENGNVDKLYSKGSEFYKMFANQA</sequence>
<feature type="transmembrane region" description="Helical" evidence="7">
    <location>
        <begin position="53"/>
        <end position="71"/>
    </location>
</feature>
<dbReference type="RefSeq" id="WP_191739372.1">
    <property type="nucleotide sequence ID" value="NZ_JACSQB010000037.1"/>
</dbReference>
<feature type="transmembrane region" description="Helical" evidence="7">
    <location>
        <begin position="235"/>
        <end position="260"/>
    </location>
</feature>
<evidence type="ECO:0000256" key="6">
    <source>
        <dbReference type="ARBA" id="ARBA00023136"/>
    </source>
</evidence>
<feature type="domain" description="ABC transporter" evidence="8">
    <location>
        <begin position="341"/>
        <end position="573"/>
    </location>
</feature>
<evidence type="ECO:0000313" key="11">
    <source>
        <dbReference type="Proteomes" id="UP000627166"/>
    </source>
</evidence>
<dbReference type="GO" id="GO:0005524">
    <property type="term" value="F:ATP binding"/>
    <property type="evidence" value="ECO:0007669"/>
    <property type="project" value="UniProtKB-KW"/>
</dbReference>
<dbReference type="PANTHER" id="PTHR43394:SF1">
    <property type="entry name" value="ATP-BINDING CASSETTE SUB-FAMILY B MEMBER 10, MITOCHONDRIAL"/>
    <property type="match status" value="1"/>
</dbReference>
<dbReference type="InterPro" id="IPR027417">
    <property type="entry name" value="P-loop_NTPase"/>
</dbReference>
<gene>
    <name evidence="10" type="ORF">H9637_04995</name>
</gene>
<keyword evidence="5 7" id="KW-1133">Transmembrane helix</keyword>
<accession>A0ABR8YQ78</accession>
<proteinExistence type="predicted"/>
<feature type="transmembrane region" description="Helical" evidence="7">
    <location>
        <begin position="128"/>
        <end position="152"/>
    </location>
</feature>
<feature type="domain" description="ABC transmembrane type-1" evidence="9">
    <location>
        <begin position="18"/>
        <end position="301"/>
    </location>
</feature>
<feature type="transmembrane region" description="Helical" evidence="7">
    <location>
        <begin position="17"/>
        <end position="41"/>
    </location>
</feature>
<dbReference type="SUPFAM" id="SSF52540">
    <property type="entry name" value="P-loop containing nucleoside triphosphate hydrolases"/>
    <property type="match status" value="1"/>
</dbReference>
<evidence type="ECO:0000256" key="4">
    <source>
        <dbReference type="ARBA" id="ARBA00022840"/>
    </source>
</evidence>
<dbReference type="Proteomes" id="UP000627166">
    <property type="component" value="Unassembled WGS sequence"/>
</dbReference>
<comment type="caution">
    <text evidence="10">The sequence shown here is derived from an EMBL/GenBank/DDBJ whole genome shotgun (WGS) entry which is preliminary data.</text>
</comment>
<dbReference type="Pfam" id="PF00005">
    <property type="entry name" value="ABC_tran"/>
    <property type="match status" value="1"/>
</dbReference>
<evidence type="ECO:0000256" key="7">
    <source>
        <dbReference type="SAM" id="Phobius"/>
    </source>
</evidence>
<dbReference type="Gene3D" id="3.40.50.300">
    <property type="entry name" value="P-loop containing nucleotide triphosphate hydrolases"/>
    <property type="match status" value="1"/>
</dbReference>
<feature type="transmembrane region" description="Helical" evidence="7">
    <location>
        <begin position="266"/>
        <end position="287"/>
    </location>
</feature>
<dbReference type="InterPro" id="IPR017871">
    <property type="entry name" value="ABC_transporter-like_CS"/>
</dbReference>
<reference evidence="10 11" key="1">
    <citation type="submission" date="2020-08" db="EMBL/GenBank/DDBJ databases">
        <title>A Genomic Blueprint of the Chicken Gut Microbiome.</title>
        <authorList>
            <person name="Gilroy R."/>
            <person name="Ravi A."/>
            <person name="Getino M."/>
            <person name="Pursley I."/>
            <person name="Horton D.L."/>
            <person name="Alikhan N.-F."/>
            <person name="Baker D."/>
            <person name="Gharbi K."/>
            <person name="Hall N."/>
            <person name="Watson M."/>
            <person name="Adriaenssens E.M."/>
            <person name="Foster-Nyarko E."/>
            <person name="Jarju S."/>
            <person name="Secka A."/>
            <person name="Antonio M."/>
            <person name="Oren A."/>
            <person name="Chaudhuri R."/>
            <person name="La Ragione R.M."/>
            <person name="Hildebrand F."/>
            <person name="Pallen M.J."/>
        </authorList>
    </citation>
    <scope>NUCLEOTIDE SEQUENCE [LARGE SCALE GENOMIC DNA]</scope>
    <source>
        <strain evidence="10 11">N37</strain>
    </source>
</reference>
<dbReference type="SMART" id="SM00382">
    <property type="entry name" value="AAA"/>
    <property type="match status" value="1"/>
</dbReference>
<evidence type="ECO:0000259" key="9">
    <source>
        <dbReference type="PROSITE" id="PS50929"/>
    </source>
</evidence>
<dbReference type="PROSITE" id="PS50929">
    <property type="entry name" value="ABC_TM1F"/>
    <property type="match status" value="1"/>
</dbReference>
<dbReference type="InterPro" id="IPR036640">
    <property type="entry name" value="ABC1_TM_sf"/>
</dbReference>
<evidence type="ECO:0000256" key="1">
    <source>
        <dbReference type="ARBA" id="ARBA00004651"/>
    </source>
</evidence>
<organism evidence="10 11">
    <name type="scientific">Clostridium faecium</name>
    <dbReference type="NCBI Taxonomy" id="2762223"/>
    <lineage>
        <taxon>Bacteria</taxon>
        <taxon>Bacillati</taxon>
        <taxon>Bacillota</taxon>
        <taxon>Clostridia</taxon>
        <taxon>Eubacteriales</taxon>
        <taxon>Clostridiaceae</taxon>
        <taxon>Clostridium</taxon>
    </lineage>
</organism>